<comment type="catalytic activity">
    <reaction evidence="6">
        <text>L-aspartate + NAD(+) + H2O = oxaloacetate + NH4(+) + NADH + H(+)</text>
        <dbReference type="Rhea" id="RHEA:11788"/>
        <dbReference type="ChEBI" id="CHEBI:15377"/>
        <dbReference type="ChEBI" id="CHEBI:15378"/>
        <dbReference type="ChEBI" id="CHEBI:16452"/>
        <dbReference type="ChEBI" id="CHEBI:28938"/>
        <dbReference type="ChEBI" id="CHEBI:29991"/>
        <dbReference type="ChEBI" id="CHEBI:57540"/>
        <dbReference type="ChEBI" id="CHEBI:57945"/>
        <dbReference type="EC" id="1.4.1.21"/>
    </reaction>
</comment>
<feature type="domain" description="Aspartate dehydrogenase" evidence="7">
    <location>
        <begin position="167"/>
        <end position="253"/>
    </location>
</feature>
<name>A0ABQ5ZLL7_9HYPH</name>
<evidence type="ECO:0000259" key="8">
    <source>
        <dbReference type="Pfam" id="PF03447"/>
    </source>
</evidence>
<reference evidence="10" key="1">
    <citation type="journal article" date="2019" name="Int. J. Syst. Evol. Microbiol.">
        <title>The Global Catalogue of Microorganisms (GCM) 10K type strain sequencing project: providing services to taxonomists for standard genome sequencing and annotation.</title>
        <authorList>
            <consortium name="The Broad Institute Genomics Platform"/>
            <consortium name="The Broad Institute Genome Sequencing Center for Infectious Disease"/>
            <person name="Wu L."/>
            <person name="Ma J."/>
        </authorList>
    </citation>
    <scope>NUCLEOTIDE SEQUENCE [LARGE SCALE GENOMIC DNA]</scope>
    <source>
        <strain evidence="10">NBRC 102122</strain>
    </source>
</reference>
<comment type="catalytic activity">
    <reaction evidence="6">
        <text>L-aspartate + NADP(+) + H2O = oxaloacetate + NH4(+) + NADPH + H(+)</text>
        <dbReference type="Rhea" id="RHEA:11784"/>
        <dbReference type="ChEBI" id="CHEBI:15377"/>
        <dbReference type="ChEBI" id="CHEBI:15378"/>
        <dbReference type="ChEBI" id="CHEBI:16452"/>
        <dbReference type="ChEBI" id="CHEBI:28938"/>
        <dbReference type="ChEBI" id="CHEBI:29991"/>
        <dbReference type="ChEBI" id="CHEBI:57783"/>
        <dbReference type="ChEBI" id="CHEBI:58349"/>
        <dbReference type="EC" id="1.4.1.21"/>
    </reaction>
</comment>
<dbReference type="SUPFAM" id="SSF55347">
    <property type="entry name" value="Glyceraldehyde-3-phosphate dehydrogenase-like, C-terminal domain"/>
    <property type="match status" value="1"/>
</dbReference>
<dbReference type="PIRSF" id="PIRSF005227">
    <property type="entry name" value="Asp_dh_NAD_syn"/>
    <property type="match status" value="1"/>
</dbReference>
<dbReference type="PANTHER" id="PTHR31873">
    <property type="entry name" value="L-ASPARTATE DEHYDROGENASE-RELATED"/>
    <property type="match status" value="1"/>
</dbReference>
<dbReference type="InterPro" id="IPR011182">
    <property type="entry name" value="L-Asp_DH"/>
</dbReference>
<keyword evidence="4 6" id="KW-0560">Oxidoreductase</keyword>
<gene>
    <name evidence="6 9" type="primary">nadX</name>
    <name evidence="9" type="ORF">GCM10007923_38760</name>
</gene>
<dbReference type="PANTHER" id="PTHR31873:SF6">
    <property type="entry name" value="ASPARTATE DEHYDROGENASE DOMAIN-CONTAINING PROTEIN"/>
    <property type="match status" value="1"/>
</dbReference>
<dbReference type="EC" id="1.4.1.21" evidence="6"/>
<feature type="active site" evidence="6">
    <location>
        <position position="219"/>
    </location>
</feature>
<keyword evidence="5 6" id="KW-0520">NAD</keyword>
<feature type="domain" description="Aspartate/homoserine dehydrogenase NAD-binding" evidence="8">
    <location>
        <begin position="12"/>
        <end position="119"/>
    </location>
</feature>
<dbReference type="Pfam" id="PF03447">
    <property type="entry name" value="NAD_binding_3"/>
    <property type="match status" value="1"/>
</dbReference>
<evidence type="ECO:0000256" key="6">
    <source>
        <dbReference type="HAMAP-Rule" id="MF_01265"/>
    </source>
</evidence>
<evidence type="ECO:0000313" key="10">
    <source>
        <dbReference type="Proteomes" id="UP001156702"/>
    </source>
</evidence>
<dbReference type="Gene3D" id="3.30.360.10">
    <property type="entry name" value="Dihydrodipicolinate Reductase, domain 2"/>
    <property type="match status" value="1"/>
</dbReference>
<feature type="binding site" evidence="6">
    <location>
        <position position="123"/>
    </location>
    <ligand>
        <name>NAD(+)</name>
        <dbReference type="ChEBI" id="CHEBI:57540"/>
    </ligand>
</feature>
<dbReference type="InterPro" id="IPR020626">
    <property type="entry name" value="Asp_DH_prok"/>
</dbReference>
<evidence type="ECO:0000259" key="7">
    <source>
        <dbReference type="Pfam" id="PF01958"/>
    </source>
</evidence>
<dbReference type="EMBL" id="BSOP01000030">
    <property type="protein sequence ID" value="GLR52662.1"/>
    <property type="molecule type" value="Genomic_DNA"/>
</dbReference>
<dbReference type="NCBIfam" id="NF009829">
    <property type="entry name" value="PRK13303.1-4"/>
    <property type="match status" value="1"/>
</dbReference>
<comment type="pathway">
    <text evidence="6">Cofactor biosynthesis; NAD(+) biosynthesis; iminoaspartate from L-aspartate (dehydrogenase route): step 1/1.</text>
</comment>
<dbReference type="HAMAP" id="MF_01265">
    <property type="entry name" value="NadX"/>
    <property type="match status" value="1"/>
</dbReference>
<comment type="similarity">
    <text evidence="1 6">Belongs to the L-aspartate dehydrogenase family.</text>
</comment>
<keyword evidence="2 6" id="KW-0662">Pyridine nucleotide biosynthesis</keyword>
<comment type="miscellaneous">
    <text evidence="6">The iminoaspartate product is unstable in aqueous solution and can decompose to oxaloacetate and ammonia.</text>
</comment>
<dbReference type="Pfam" id="PF01958">
    <property type="entry name" value="Asp_DH_C"/>
    <property type="match status" value="1"/>
</dbReference>
<dbReference type="SUPFAM" id="SSF51735">
    <property type="entry name" value="NAD(P)-binding Rossmann-fold domains"/>
    <property type="match status" value="1"/>
</dbReference>
<dbReference type="NCBIfam" id="NF009828">
    <property type="entry name" value="PRK13303.1-3"/>
    <property type="match status" value="1"/>
</dbReference>
<keyword evidence="3 6" id="KW-0521">NADP</keyword>
<comment type="function">
    <text evidence="6">Specifically catalyzes the NAD or NADP-dependent dehydrogenation of L-aspartate to iminoaspartate.</text>
</comment>
<keyword evidence="10" id="KW-1185">Reference proteome</keyword>
<protein>
    <recommendedName>
        <fullName evidence="6">L-aspartate dehydrogenase</fullName>
        <ecNumber evidence="6">1.4.1.21</ecNumber>
    </recommendedName>
</protein>
<dbReference type="NCBIfam" id="NF009827">
    <property type="entry name" value="PRK13303.1-2"/>
    <property type="match status" value="1"/>
</dbReference>
<dbReference type="Proteomes" id="UP001156702">
    <property type="component" value="Unassembled WGS sequence"/>
</dbReference>
<evidence type="ECO:0000256" key="3">
    <source>
        <dbReference type="ARBA" id="ARBA00022857"/>
    </source>
</evidence>
<dbReference type="RefSeq" id="WP_244768517.1">
    <property type="nucleotide sequence ID" value="NZ_BSOP01000030.1"/>
</dbReference>
<sequence length="266" mass="27683">MNNDIKKVAVIGFGAMARSLEHSLRASGSGIEVSATLVPHDLTVDHDGVEVFHDVAALIEWGPSVVVECASHQAVKTSVPSLLRAGIDVIVVSIGSLGDTELLFSLEKAAEEGGSRLTVASGAIGGLDVLRSAKIAGLESVVYTGTKPPAAWRGTPAEGSVDLASLQERTIIFEGNAAEASLQYPKNANVTAAVALAGIGFADTRVTLVADPHAGGNTHKVNAAGAFGKFEISLENKPLPDNPKTSWLAALSVEQALHRHFQRIEL</sequence>
<evidence type="ECO:0000313" key="9">
    <source>
        <dbReference type="EMBL" id="GLR52662.1"/>
    </source>
</evidence>
<evidence type="ECO:0000256" key="1">
    <source>
        <dbReference type="ARBA" id="ARBA00008331"/>
    </source>
</evidence>
<evidence type="ECO:0000256" key="2">
    <source>
        <dbReference type="ARBA" id="ARBA00022642"/>
    </source>
</evidence>
<accession>A0ABQ5ZLL7</accession>
<dbReference type="InterPro" id="IPR036291">
    <property type="entry name" value="NAD(P)-bd_dom_sf"/>
</dbReference>
<comment type="caution">
    <text evidence="9">The sequence shown here is derived from an EMBL/GenBank/DDBJ whole genome shotgun (WGS) entry which is preliminary data.</text>
</comment>
<proteinExistence type="inferred from homology"/>
<feature type="binding site" evidence="6">
    <location>
        <position position="189"/>
    </location>
    <ligand>
        <name>NAD(+)</name>
        <dbReference type="ChEBI" id="CHEBI:57540"/>
    </ligand>
</feature>
<dbReference type="InterPro" id="IPR005106">
    <property type="entry name" value="Asp/hSer_DH_NAD-bd"/>
</dbReference>
<organism evidence="9 10">
    <name type="scientific">Shinella yambaruensis</name>
    <dbReference type="NCBI Taxonomy" id="415996"/>
    <lineage>
        <taxon>Bacteria</taxon>
        <taxon>Pseudomonadati</taxon>
        <taxon>Pseudomonadota</taxon>
        <taxon>Alphaproteobacteria</taxon>
        <taxon>Hyphomicrobiales</taxon>
        <taxon>Rhizobiaceae</taxon>
        <taxon>Shinella</taxon>
    </lineage>
</organism>
<dbReference type="InterPro" id="IPR002811">
    <property type="entry name" value="Asp_DH"/>
</dbReference>
<evidence type="ECO:0000256" key="4">
    <source>
        <dbReference type="ARBA" id="ARBA00023002"/>
    </source>
</evidence>
<dbReference type="Gene3D" id="3.40.50.720">
    <property type="entry name" value="NAD(P)-binding Rossmann-like Domain"/>
    <property type="match status" value="1"/>
</dbReference>
<evidence type="ECO:0000256" key="5">
    <source>
        <dbReference type="ARBA" id="ARBA00023027"/>
    </source>
</evidence>